<dbReference type="SUPFAM" id="SSF52266">
    <property type="entry name" value="SGNH hydrolase"/>
    <property type="match status" value="1"/>
</dbReference>
<proteinExistence type="predicted"/>
<dbReference type="Gene3D" id="2.60.120.260">
    <property type="entry name" value="Galactose-binding domain-like"/>
    <property type="match status" value="1"/>
</dbReference>
<evidence type="ECO:0000313" key="4">
    <source>
        <dbReference type="Proteomes" id="UP000288943"/>
    </source>
</evidence>
<dbReference type="OrthoDB" id="2536002at2"/>
<dbReference type="RefSeq" id="WP_042227076.1">
    <property type="nucleotide sequence ID" value="NZ_CP026520.1"/>
</dbReference>
<evidence type="ECO:0000313" key="3">
    <source>
        <dbReference type="EMBL" id="QAV19741.1"/>
    </source>
</evidence>
<evidence type="ECO:0000259" key="1">
    <source>
        <dbReference type="Pfam" id="PF13472"/>
    </source>
</evidence>
<protein>
    <submittedName>
        <fullName evidence="2 3">Lipase</fullName>
    </submittedName>
</protein>
<feature type="domain" description="SGNH hydrolase-type esterase" evidence="1">
    <location>
        <begin position="158"/>
        <end position="323"/>
    </location>
</feature>
<dbReference type="Pfam" id="PF13472">
    <property type="entry name" value="Lipase_GDSL_2"/>
    <property type="match status" value="1"/>
</dbReference>
<reference evidence="2 5" key="2">
    <citation type="submission" date="2022-05" db="EMBL/GenBank/DDBJ databases">
        <title>Genome Sequencing of Bee-Associated Microbes.</title>
        <authorList>
            <person name="Dunlap C."/>
        </authorList>
    </citation>
    <scope>NUCLEOTIDE SEQUENCE [LARGE SCALE GENOMIC DNA]</scope>
    <source>
        <strain evidence="2 5">NRRL B-23120</strain>
    </source>
</reference>
<dbReference type="AlphaFoldDB" id="A0A410WZW6"/>
<keyword evidence="5" id="KW-1185">Reference proteome</keyword>
<gene>
    <name evidence="2" type="ORF">M5X16_14340</name>
    <name evidence="3" type="ORF">PC41400_19585</name>
</gene>
<evidence type="ECO:0000313" key="2">
    <source>
        <dbReference type="EMBL" id="MCY9596954.1"/>
    </source>
</evidence>
<name>A0A410WZW6_9BACL</name>
<dbReference type="Proteomes" id="UP000288943">
    <property type="component" value="Chromosome"/>
</dbReference>
<dbReference type="InterPro" id="IPR036514">
    <property type="entry name" value="SGNH_hydro_sf"/>
</dbReference>
<dbReference type="InterPro" id="IPR013830">
    <property type="entry name" value="SGNH_hydro"/>
</dbReference>
<organism evidence="3 4">
    <name type="scientific">Paenibacillus chitinolyticus</name>
    <dbReference type="NCBI Taxonomy" id="79263"/>
    <lineage>
        <taxon>Bacteria</taxon>
        <taxon>Bacillati</taxon>
        <taxon>Bacillota</taxon>
        <taxon>Bacilli</taxon>
        <taxon>Bacillales</taxon>
        <taxon>Paenibacillaceae</taxon>
        <taxon>Paenibacillus</taxon>
    </lineage>
</organism>
<dbReference type="EMBL" id="CP026520">
    <property type="protein sequence ID" value="QAV19741.1"/>
    <property type="molecule type" value="Genomic_DNA"/>
</dbReference>
<dbReference type="KEGG" id="pchi:PC41400_19585"/>
<reference evidence="3 4" key="1">
    <citation type="submission" date="2018-01" db="EMBL/GenBank/DDBJ databases">
        <title>The whole genome sequencing and assembly of Paenibacillus chitinolyticus KCCM 41400 strain.</title>
        <authorList>
            <person name="Kim J.-Y."/>
            <person name="Park M.-K."/>
            <person name="Lee Y.-J."/>
            <person name="Yi H."/>
            <person name="Bahn Y.-S."/>
            <person name="Kim J.F."/>
            <person name="Lee D.-W."/>
        </authorList>
    </citation>
    <scope>NUCLEOTIDE SEQUENCE [LARGE SCALE GENOMIC DNA]</scope>
    <source>
        <strain evidence="3 4">KCCM 41400</strain>
    </source>
</reference>
<sequence>MLHNGVYFHNVSELEQRPGLPGLLLQRFPREVREALSAKGRTKAAESSGCEIRFVTEAPYVRVTLGAREKDGRVYVFRGDFFHAAYDLKAGTAVTLQLEEPERFAEVHRSALQSGAFSSDVWRVYCDRFTAVFYDLDAFGYEVHPPHKAEMPQLTLLAYGSSITQGAGSLSHTGSYVRQAAVRLGVDAVNLGLSGTCYCEKEAADHLARRSGWDAAFLELGVNMRSVMDPPEFERRITYLLDEVTGRNPHKPVFVTTIYPNRAAFFRDEEHVFTKRDLIFNDMLRRYVSDRNHSLLHLLEGSEIMTDFVSLTTDLIHPSDYGHIRMGEHLARLIEPVITELRTSIRETGGI</sequence>
<accession>A0A410WZW6</accession>
<dbReference type="GeneID" id="95376999"/>
<dbReference type="Gene3D" id="3.40.50.1110">
    <property type="entry name" value="SGNH hydrolase"/>
    <property type="match status" value="1"/>
</dbReference>
<dbReference type="EMBL" id="JAMDMJ010000015">
    <property type="protein sequence ID" value="MCY9596954.1"/>
    <property type="molecule type" value="Genomic_DNA"/>
</dbReference>
<dbReference type="Proteomes" id="UP001527202">
    <property type="component" value="Unassembled WGS sequence"/>
</dbReference>
<evidence type="ECO:0000313" key="5">
    <source>
        <dbReference type="Proteomes" id="UP001527202"/>
    </source>
</evidence>